<protein>
    <recommendedName>
        <fullName evidence="5">DUF3108 domain-containing protein</fullName>
    </recommendedName>
</protein>
<feature type="transmembrane region" description="Helical" evidence="2">
    <location>
        <begin position="17"/>
        <end position="39"/>
    </location>
</feature>
<accession>A0A8D5JXP1</accession>
<keyword evidence="4" id="KW-1185">Reference proteome</keyword>
<dbReference type="KEGG" id="mpau:ZMTM_01960"/>
<evidence type="ECO:0000313" key="4">
    <source>
        <dbReference type="Proteomes" id="UP000826722"/>
    </source>
</evidence>
<organism evidence="3 4">
    <name type="scientific">Methyloradius palustris</name>
    <dbReference type="NCBI Taxonomy" id="2778876"/>
    <lineage>
        <taxon>Bacteria</taxon>
        <taxon>Pseudomonadati</taxon>
        <taxon>Pseudomonadota</taxon>
        <taxon>Betaproteobacteria</taxon>
        <taxon>Nitrosomonadales</taxon>
        <taxon>Methylophilaceae</taxon>
        <taxon>Methyloradius</taxon>
    </lineage>
</organism>
<keyword evidence="2" id="KW-0472">Membrane</keyword>
<reference evidence="3" key="1">
    <citation type="journal article" date="2021" name="Arch. Microbiol.">
        <title>Methyloradius palustris gen. nov., sp. nov., a methanol-oxidizing bacterium isolated from snow.</title>
        <authorList>
            <person name="Miyadera T."/>
            <person name="Kojima H."/>
            <person name="Fukui M."/>
        </authorList>
    </citation>
    <scope>NUCLEOTIDE SEQUENCE</scope>
    <source>
        <strain evidence="3">Zm11</strain>
    </source>
</reference>
<evidence type="ECO:0000313" key="3">
    <source>
        <dbReference type="EMBL" id="BCM23937.1"/>
    </source>
</evidence>
<feature type="region of interest" description="Disordered" evidence="1">
    <location>
        <begin position="69"/>
        <end position="91"/>
    </location>
</feature>
<dbReference type="InterPro" id="IPR021457">
    <property type="entry name" value="DUF3108"/>
</dbReference>
<dbReference type="Proteomes" id="UP000826722">
    <property type="component" value="Chromosome"/>
</dbReference>
<sequence>MLSNTFAKLRRFGSWRYVVALVLSVLLHFVLIAGASWHFPVSDTDDDTIEVALVPQQLVEKPAVKPVAVKPKAQSSKVPKPTPPTEAAPENKVADQVAVNAVDGITKQAEPTEASDASTEALPDQIAGQPEPLNEAAAWTPKSNFLEMEYDVFRGVGGMKIGVTRVNYKSGADGSYSLKSETEAKGLATLILSDNLVQVSEGLVTDKGLQPAEFSYQFARKSRQAKFDWQSALLTQQTNKEETTVPLPAGTQDILSFMFQFMFVPPLQEMELNITNGRKLNHYNYGFEGEETINSKLGDIRTLHISRTGQEDAKDDLWLAIDKEYLPIKIRKTEKDGSVIEQIVTRINTDITQ</sequence>
<dbReference type="EMBL" id="AP024110">
    <property type="protein sequence ID" value="BCM23937.1"/>
    <property type="molecule type" value="Genomic_DNA"/>
</dbReference>
<keyword evidence="2" id="KW-0812">Transmembrane</keyword>
<proteinExistence type="predicted"/>
<evidence type="ECO:0008006" key="5">
    <source>
        <dbReference type="Google" id="ProtNLM"/>
    </source>
</evidence>
<feature type="compositionally biased region" description="Low complexity" evidence="1">
    <location>
        <begin position="69"/>
        <end position="79"/>
    </location>
</feature>
<name>A0A8D5JXP1_9PROT</name>
<evidence type="ECO:0000256" key="2">
    <source>
        <dbReference type="SAM" id="Phobius"/>
    </source>
</evidence>
<evidence type="ECO:0000256" key="1">
    <source>
        <dbReference type="SAM" id="MobiDB-lite"/>
    </source>
</evidence>
<dbReference type="Pfam" id="PF11306">
    <property type="entry name" value="DUF3108"/>
    <property type="match status" value="1"/>
</dbReference>
<keyword evidence="2" id="KW-1133">Transmembrane helix</keyword>
<gene>
    <name evidence="3" type="ORF">ZMTM_01960</name>
</gene>
<dbReference type="AlphaFoldDB" id="A0A8D5JXP1"/>